<protein>
    <recommendedName>
        <fullName evidence="26">Adenylate kinase isoenzyme 1</fullName>
        <shortName evidence="26">AK 1</shortName>
        <ecNumber evidence="26">2.7.4.3</ecNumber>
        <ecNumber evidence="26">2.7.4.6</ecNumber>
    </recommendedName>
    <alternativeName>
        <fullName evidence="26">ATP-AMP transphosphorylase 1</fullName>
    </alternativeName>
    <alternativeName>
        <fullName evidence="26">ATP:AMP phosphotransferase</fullName>
    </alternativeName>
    <alternativeName>
        <fullName evidence="26">Adenylate monophosphate kinase</fullName>
    </alternativeName>
    <alternativeName>
        <fullName evidence="26">Myokinase</fullName>
    </alternativeName>
</protein>
<keyword evidence="11" id="KW-0325">Glycoprotein</keyword>
<dbReference type="InterPro" id="IPR028582">
    <property type="entry name" value="AK1"/>
</dbReference>
<feature type="binding site" evidence="26">
    <location>
        <begin position="65"/>
        <end position="67"/>
    </location>
    <ligand>
        <name>AMP</name>
        <dbReference type="ChEBI" id="CHEBI:456215"/>
    </ligand>
</feature>
<dbReference type="Gene3D" id="3.40.50.300">
    <property type="entry name" value="P-loop containing nucleotide triphosphate hydrolases"/>
    <property type="match status" value="1"/>
</dbReference>
<reference evidence="30" key="1">
    <citation type="submission" date="2023-06" db="EMBL/GenBank/DDBJ databases">
        <title>Male Hemibagrus guttatus genome.</title>
        <authorList>
            <person name="Bian C."/>
        </authorList>
    </citation>
    <scope>NUCLEOTIDE SEQUENCE</scope>
    <source>
        <strain evidence="30">Male_cb2023</strain>
        <tissue evidence="30">Muscle</tissue>
    </source>
</reference>
<keyword evidence="31" id="KW-1185">Reference proteome</keyword>
<evidence type="ECO:0000256" key="6">
    <source>
        <dbReference type="ARBA" id="ARBA00022490"/>
    </source>
</evidence>
<dbReference type="NCBIfam" id="TIGR01360">
    <property type="entry name" value="aden_kin_iso1"/>
    <property type="match status" value="1"/>
</dbReference>
<keyword evidence="8 26" id="KW-0547">Nucleotide-binding</keyword>
<evidence type="ECO:0000256" key="5">
    <source>
        <dbReference type="ARBA" id="ARBA00011245"/>
    </source>
</evidence>
<dbReference type="HAMAP" id="MF_00235">
    <property type="entry name" value="Adenylate_kinase_Adk"/>
    <property type="match status" value="1"/>
</dbReference>
<dbReference type="InterPro" id="IPR027417">
    <property type="entry name" value="P-loop_NTPase"/>
</dbReference>
<dbReference type="GO" id="GO:0046033">
    <property type="term" value="P:AMP metabolic process"/>
    <property type="evidence" value="ECO:0007669"/>
    <property type="project" value="UniProtKB-UniRule"/>
</dbReference>
<comment type="catalytic activity">
    <reaction evidence="2 26">
        <text>AMP + ATP = 2 ADP</text>
        <dbReference type="Rhea" id="RHEA:12973"/>
        <dbReference type="ChEBI" id="CHEBI:30616"/>
        <dbReference type="ChEBI" id="CHEBI:456215"/>
        <dbReference type="ChEBI" id="CHEBI:456216"/>
        <dbReference type="EC" id="2.7.4.3"/>
    </reaction>
</comment>
<evidence type="ECO:0000256" key="12">
    <source>
        <dbReference type="ARBA" id="ARBA00045073"/>
    </source>
</evidence>
<dbReference type="InterPro" id="IPR006267">
    <property type="entry name" value="AK1/5"/>
</dbReference>
<dbReference type="GO" id="GO:0006172">
    <property type="term" value="P:ADP biosynthetic process"/>
    <property type="evidence" value="ECO:0007669"/>
    <property type="project" value="UniProtKB-UniRule"/>
</dbReference>
<comment type="catalytic activity">
    <reaction evidence="12">
        <text>dADP + GTP = dATP + GDP</text>
        <dbReference type="Rhea" id="RHEA:79871"/>
        <dbReference type="ChEBI" id="CHEBI:37565"/>
        <dbReference type="ChEBI" id="CHEBI:57667"/>
        <dbReference type="ChEBI" id="CHEBI:58189"/>
        <dbReference type="ChEBI" id="CHEBI:61404"/>
    </reaction>
</comment>
<dbReference type="CDD" id="cd01428">
    <property type="entry name" value="ADK"/>
    <property type="match status" value="1"/>
</dbReference>
<keyword evidence="7 26" id="KW-0808">Transferase</keyword>
<evidence type="ECO:0000256" key="28">
    <source>
        <dbReference type="SAM" id="Phobius"/>
    </source>
</evidence>
<comment type="catalytic activity">
    <reaction evidence="1 26">
        <text>a 2'-deoxyribonucleoside 5'-diphosphate + ATP = a 2'-deoxyribonucleoside 5'-triphosphate + ADP</text>
        <dbReference type="Rhea" id="RHEA:44640"/>
        <dbReference type="ChEBI" id="CHEBI:30616"/>
        <dbReference type="ChEBI" id="CHEBI:61560"/>
        <dbReference type="ChEBI" id="CHEBI:73316"/>
        <dbReference type="ChEBI" id="CHEBI:456216"/>
        <dbReference type="EC" id="2.7.4.6"/>
    </reaction>
</comment>
<evidence type="ECO:0000256" key="2">
    <source>
        <dbReference type="ARBA" id="ARBA00000582"/>
    </source>
</evidence>
<evidence type="ECO:0000256" key="25">
    <source>
        <dbReference type="ARBA" id="ARBA00048851"/>
    </source>
</evidence>
<dbReference type="PROSITE" id="PS00113">
    <property type="entry name" value="ADENYLATE_KINASE"/>
    <property type="match status" value="1"/>
</dbReference>
<feature type="binding site" evidence="26">
    <location>
        <position position="101"/>
    </location>
    <ligand>
        <name>AMP</name>
        <dbReference type="ChEBI" id="CHEBI:456215"/>
    </ligand>
</feature>
<comment type="catalytic activity">
    <reaction evidence="16">
        <text>CDP + GTP = CTP + GDP</text>
        <dbReference type="Rhea" id="RHEA:79859"/>
        <dbReference type="ChEBI" id="CHEBI:37563"/>
        <dbReference type="ChEBI" id="CHEBI:37565"/>
        <dbReference type="ChEBI" id="CHEBI:58069"/>
        <dbReference type="ChEBI" id="CHEBI:58189"/>
    </reaction>
</comment>
<evidence type="ECO:0000256" key="26">
    <source>
        <dbReference type="HAMAP-Rule" id="MF_03171"/>
    </source>
</evidence>
<evidence type="ECO:0000313" key="31">
    <source>
        <dbReference type="Proteomes" id="UP001274896"/>
    </source>
</evidence>
<feature type="binding site" evidence="26">
    <location>
        <position position="177"/>
    </location>
    <ligand>
        <name>ATP</name>
        <dbReference type="ChEBI" id="CHEBI:30616"/>
    </ligand>
</feature>
<feature type="binding site" evidence="26">
    <location>
        <position position="149"/>
    </location>
    <ligand>
        <name>AMP</name>
        <dbReference type="ChEBI" id="CHEBI:456215"/>
    </ligand>
</feature>
<comment type="catalytic activity">
    <reaction evidence="19">
        <text>GTP + UDP = UTP + GDP</text>
        <dbReference type="Rhea" id="RHEA:79863"/>
        <dbReference type="ChEBI" id="CHEBI:37565"/>
        <dbReference type="ChEBI" id="CHEBI:46398"/>
        <dbReference type="ChEBI" id="CHEBI:58189"/>
        <dbReference type="ChEBI" id="CHEBI:58223"/>
    </reaction>
</comment>
<dbReference type="Proteomes" id="UP001274896">
    <property type="component" value="Unassembled WGS sequence"/>
</dbReference>
<dbReference type="HAMAP" id="MF_03171">
    <property type="entry name" value="Adenylate_kinase_AK1"/>
    <property type="match status" value="1"/>
</dbReference>
<evidence type="ECO:0000313" key="30">
    <source>
        <dbReference type="EMBL" id="KAK3508974.1"/>
    </source>
</evidence>
<comment type="subunit">
    <text evidence="5 26">Monomer.</text>
</comment>
<proteinExistence type="inferred from homology"/>
<evidence type="ECO:0000259" key="29">
    <source>
        <dbReference type="Pfam" id="PF26060"/>
    </source>
</evidence>
<evidence type="ECO:0000256" key="15">
    <source>
        <dbReference type="ARBA" id="ARBA00045110"/>
    </source>
</evidence>
<comment type="domain">
    <text evidence="26">Consists of three domains, a large central CORE domain and two small peripheral domains, NMPbind and LID, which undergo movements during catalysis. The LID domain closes over the site of phosphoryl transfer upon ATP binding. Assembling and dissambling the active center during each catalytic cycle provides an effective means to prevent ATP hydrolysis.</text>
</comment>
<keyword evidence="28" id="KW-0812">Transmembrane</keyword>
<evidence type="ECO:0000256" key="18">
    <source>
        <dbReference type="ARBA" id="ARBA00047390"/>
    </source>
</evidence>
<dbReference type="GO" id="GO:0046034">
    <property type="term" value="P:ATP metabolic process"/>
    <property type="evidence" value="ECO:0007669"/>
    <property type="project" value="UniProtKB-UniRule"/>
</dbReference>
<keyword evidence="28" id="KW-0472">Membrane</keyword>
<feature type="region of interest" description="LID" evidence="26">
    <location>
        <begin position="131"/>
        <end position="141"/>
    </location>
</feature>
<evidence type="ECO:0000256" key="8">
    <source>
        <dbReference type="ARBA" id="ARBA00022741"/>
    </source>
</evidence>
<evidence type="ECO:0000256" key="14">
    <source>
        <dbReference type="ARBA" id="ARBA00045096"/>
    </source>
</evidence>
<dbReference type="Pfam" id="PF00406">
    <property type="entry name" value="ADK"/>
    <property type="match status" value="1"/>
</dbReference>
<evidence type="ECO:0000256" key="24">
    <source>
        <dbReference type="ARBA" id="ARBA00048824"/>
    </source>
</evidence>
<evidence type="ECO:0000256" key="27">
    <source>
        <dbReference type="SAM" id="MobiDB-lite"/>
    </source>
</evidence>
<keyword evidence="6 26" id="KW-0963">Cytoplasm</keyword>
<dbReference type="FunFam" id="3.40.50.300:FF:000315">
    <property type="entry name" value="Adenylate kinase 1"/>
    <property type="match status" value="1"/>
</dbReference>
<feature type="binding site" evidence="26">
    <location>
        <position position="44"/>
    </location>
    <ligand>
        <name>AMP</name>
        <dbReference type="ChEBI" id="CHEBI:456215"/>
    </ligand>
</feature>
<evidence type="ECO:0000256" key="9">
    <source>
        <dbReference type="ARBA" id="ARBA00022777"/>
    </source>
</evidence>
<dbReference type="GO" id="GO:0005524">
    <property type="term" value="F:ATP binding"/>
    <property type="evidence" value="ECO:0007669"/>
    <property type="project" value="UniProtKB-KW"/>
</dbReference>
<comment type="caution">
    <text evidence="30">The sequence shown here is derived from an EMBL/GenBank/DDBJ whole genome shotgun (WGS) entry which is preliminary data.</text>
</comment>
<sequence length="788" mass="86663">MADKIKDAKIIFVVGGPGSGKGTQCEKVVEKYGYTHLSSGDLLRAEVASGSVRGKELQAIMQKGELVPLDTVLDMIKDAMIAKADVSKGFLIDGYPREVKQGEEFEKKIGAPALLLYIDAKAETMVKRLMKRGETSGRADDNEETIKKRLDLYYKATEPVISFYESRGIVRKIDSELSVDEVFKIVCQAIDNLKDGIDQVMSGAWFPPDMMLAIQAKEFSLCFMRPENFVSHGLRVLQVTFGKLQRDKLQKCSRRTQISDMETFRSTLALLMIFSAAAASDFSDCSLTGIYGTQSGAQSESISVDEITEECRTKFVTENGTEVHIVNLHINPGNSYPIITVDTESPSILIFTTPDTHIYISIFCNCRSAVKLYATNGTQLTAYRNGGQSQPDIHSAPAVQGSELVSWATKQFGGVTSFTTLQDPKDIFFTNLKETPDSSICQLKQHLQSKAEAVQSCSLDSENELHVINIPDHAGVRHQCCVTFLSRQVNSNNAVYFGPFPVKPNVILSDKDTELWHKALGFFNATSISSYTKISLNSPAIHIRITARKTAKVTERTEVKTTDSPTSHITMQLFTSPDYKEELLCTKVETNKRIYAQVSSLVHGEMELIISVKSCLVSSHSIQPAVKEISIKAEPCTTCRNNNRFSFSLDMLQDHPSHTWELQCNISHCFKLHKLSCSEPQVVAKKVQVTPYSPPLNSCFGLRLHSVLGIAFGGFLIGVLLIAALWFIKIRTGYPVALGFGSTGAFFSGCPCGLTKRHSVPTNPSPSENSSGNGSMSSTQSTPTSSMA</sequence>
<comment type="catalytic activity">
    <reaction evidence="23">
        <text>dGDP + ATP = dGTP + ADP</text>
        <dbReference type="Rhea" id="RHEA:27690"/>
        <dbReference type="ChEBI" id="CHEBI:30616"/>
        <dbReference type="ChEBI" id="CHEBI:58595"/>
        <dbReference type="ChEBI" id="CHEBI:61429"/>
        <dbReference type="ChEBI" id="CHEBI:456216"/>
        <dbReference type="EC" id="2.7.4.6"/>
    </reaction>
</comment>
<comment type="catalytic activity">
    <reaction evidence="15">
        <text>dAMP + dATP = 2 dADP</text>
        <dbReference type="Rhea" id="RHEA:78311"/>
        <dbReference type="ChEBI" id="CHEBI:57667"/>
        <dbReference type="ChEBI" id="CHEBI:58245"/>
        <dbReference type="ChEBI" id="CHEBI:61404"/>
    </reaction>
</comment>
<evidence type="ECO:0000256" key="10">
    <source>
        <dbReference type="ARBA" id="ARBA00022840"/>
    </source>
</evidence>
<name>A0AAE0PVJ7_9TELE</name>
<comment type="catalytic activity">
    <reaction evidence="22">
        <text>dTDP + GTP = dTTP + GDP</text>
        <dbReference type="Rhea" id="RHEA:79867"/>
        <dbReference type="ChEBI" id="CHEBI:37565"/>
        <dbReference type="ChEBI" id="CHEBI:37568"/>
        <dbReference type="ChEBI" id="CHEBI:58189"/>
        <dbReference type="ChEBI" id="CHEBI:58369"/>
    </reaction>
</comment>
<comment type="function">
    <text evidence="17">Catalyzes the reversible transfer of the terminal phosphate group between ATP and AMP. Also displays broad nucleoside diphosphate kinase activity. Plays an important role in cellular energy homeostasis and in adenine nucleotide metabolism. Also catalyzes at a very low rate the synthesis of thiamine triphosphate (ThTP) from thiamine diphosphate (ThDP) and ADP.</text>
</comment>
<comment type="catalytic activity">
    <reaction evidence="25">
        <text>thiamine diphosphate + ADP = thiamine triphosphate + AMP</text>
        <dbReference type="Rhea" id="RHEA:69180"/>
        <dbReference type="ChEBI" id="CHEBI:58937"/>
        <dbReference type="ChEBI" id="CHEBI:58938"/>
        <dbReference type="ChEBI" id="CHEBI:456215"/>
        <dbReference type="ChEBI" id="CHEBI:456216"/>
    </reaction>
</comment>
<comment type="catalytic activity">
    <reaction evidence="20">
        <text>dATP + AMP = dADP + ADP</text>
        <dbReference type="Rhea" id="RHEA:79899"/>
        <dbReference type="ChEBI" id="CHEBI:57667"/>
        <dbReference type="ChEBI" id="CHEBI:61404"/>
        <dbReference type="ChEBI" id="CHEBI:456215"/>
        <dbReference type="ChEBI" id="CHEBI:456216"/>
    </reaction>
</comment>
<evidence type="ECO:0000256" key="23">
    <source>
        <dbReference type="ARBA" id="ARBA00048759"/>
    </source>
</evidence>
<dbReference type="SUPFAM" id="SSF52540">
    <property type="entry name" value="P-loop containing nucleoside triphosphate hydrolases"/>
    <property type="match status" value="1"/>
</dbReference>
<feature type="binding site" evidence="26">
    <location>
        <begin position="18"/>
        <end position="23"/>
    </location>
    <ligand>
        <name>ATP</name>
        <dbReference type="ChEBI" id="CHEBI:30616"/>
    </ligand>
</feature>
<evidence type="ECO:0000256" key="16">
    <source>
        <dbReference type="ARBA" id="ARBA00045111"/>
    </source>
</evidence>
<comment type="catalytic activity">
    <reaction evidence="14">
        <text>a ribonucleoside 5'-phosphate + ATP = a ribonucleoside 5'-diphosphate + ADP</text>
        <dbReference type="Rhea" id="RHEA:24036"/>
        <dbReference type="ChEBI" id="CHEBI:30616"/>
        <dbReference type="ChEBI" id="CHEBI:57930"/>
        <dbReference type="ChEBI" id="CHEBI:58043"/>
        <dbReference type="ChEBI" id="CHEBI:456216"/>
        <dbReference type="EC" id="2.7.4.4"/>
    </reaction>
</comment>
<comment type="catalytic activity">
    <reaction evidence="24">
        <text>dAMP + ATP = dADP + ADP</text>
        <dbReference type="Rhea" id="RHEA:23100"/>
        <dbReference type="ChEBI" id="CHEBI:30616"/>
        <dbReference type="ChEBI" id="CHEBI:57667"/>
        <dbReference type="ChEBI" id="CHEBI:58245"/>
        <dbReference type="ChEBI" id="CHEBI:456216"/>
    </reaction>
</comment>
<gene>
    <name evidence="26" type="primary">AK1</name>
    <name evidence="30" type="ORF">QTP70_015390</name>
</gene>
<dbReference type="AlphaFoldDB" id="A0AAE0PVJ7"/>
<dbReference type="PRINTS" id="PR00094">
    <property type="entry name" value="ADENYLTKNASE"/>
</dbReference>
<evidence type="ECO:0000256" key="21">
    <source>
        <dbReference type="ARBA" id="ARBA00048564"/>
    </source>
</evidence>
<keyword evidence="10 26" id="KW-0067">ATP-binding</keyword>
<keyword evidence="28" id="KW-1133">Transmembrane helix</keyword>
<dbReference type="PANTHER" id="PTHR23359">
    <property type="entry name" value="NUCLEOTIDE KINASE"/>
    <property type="match status" value="1"/>
</dbReference>
<dbReference type="EMBL" id="JAUCMX010000027">
    <property type="protein sequence ID" value="KAK3508974.1"/>
    <property type="molecule type" value="Genomic_DNA"/>
</dbReference>
<dbReference type="GO" id="GO:0009142">
    <property type="term" value="P:nucleoside triphosphate biosynthetic process"/>
    <property type="evidence" value="ECO:0007669"/>
    <property type="project" value="InterPro"/>
</dbReference>
<feature type="binding site" evidence="26">
    <location>
        <begin position="94"/>
        <end position="97"/>
    </location>
    <ligand>
        <name>AMP</name>
        <dbReference type="ChEBI" id="CHEBI:456215"/>
    </ligand>
</feature>
<keyword evidence="9 26" id="KW-0418">Kinase</keyword>
<feature type="binding site" evidence="26">
    <location>
        <position position="39"/>
    </location>
    <ligand>
        <name>AMP</name>
        <dbReference type="ChEBI" id="CHEBI:456215"/>
    </ligand>
</feature>
<comment type="similarity">
    <text evidence="26">Belongs to the adenylate kinase family. AK1 subfamily.</text>
</comment>
<organism evidence="30 31">
    <name type="scientific">Hemibagrus guttatus</name>
    <dbReference type="NCBI Taxonomy" id="175788"/>
    <lineage>
        <taxon>Eukaryota</taxon>
        <taxon>Metazoa</taxon>
        <taxon>Chordata</taxon>
        <taxon>Craniata</taxon>
        <taxon>Vertebrata</taxon>
        <taxon>Euteleostomi</taxon>
        <taxon>Actinopterygii</taxon>
        <taxon>Neopterygii</taxon>
        <taxon>Teleostei</taxon>
        <taxon>Ostariophysi</taxon>
        <taxon>Siluriformes</taxon>
        <taxon>Bagridae</taxon>
        <taxon>Hemibagrus</taxon>
    </lineage>
</organism>
<dbReference type="GO" id="GO:0004550">
    <property type="term" value="F:nucleoside diphosphate kinase activity"/>
    <property type="evidence" value="ECO:0007669"/>
    <property type="project" value="UniProtKB-EC"/>
</dbReference>
<feature type="binding site" evidence="26">
    <location>
        <position position="138"/>
    </location>
    <ligand>
        <name>AMP</name>
        <dbReference type="ChEBI" id="CHEBI:456215"/>
    </ligand>
</feature>
<evidence type="ECO:0000256" key="22">
    <source>
        <dbReference type="ARBA" id="ARBA00048620"/>
    </source>
</evidence>
<comment type="catalytic activity">
    <reaction evidence="21">
        <text>GDP + ATP = GTP + ADP</text>
        <dbReference type="Rhea" id="RHEA:27686"/>
        <dbReference type="ChEBI" id="CHEBI:30616"/>
        <dbReference type="ChEBI" id="CHEBI:37565"/>
        <dbReference type="ChEBI" id="CHEBI:58189"/>
        <dbReference type="ChEBI" id="CHEBI:456216"/>
        <dbReference type="EC" id="2.7.4.6"/>
    </reaction>
</comment>
<comment type="catalytic activity">
    <reaction evidence="3 26">
        <text>a ribonucleoside 5'-diphosphate + ATP = a ribonucleoside 5'-triphosphate + ADP</text>
        <dbReference type="Rhea" id="RHEA:18113"/>
        <dbReference type="ChEBI" id="CHEBI:30616"/>
        <dbReference type="ChEBI" id="CHEBI:57930"/>
        <dbReference type="ChEBI" id="CHEBI:61557"/>
        <dbReference type="ChEBI" id="CHEBI:456216"/>
        <dbReference type="EC" id="2.7.4.6"/>
    </reaction>
</comment>
<dbReference type="GO" id="GO:0005737">
    <property type="term" value="C:cytoplasm"/>
    <property type="evidence" value="ECO:0007669"/>
    <property type="project" value="UniProtKB-SubCell"/>
</dbReference>
<feature type="region of interest" description="Disordered" evidence="27">
    <location>
        <begin position="759"/>
        <end position="788"/>
    </location>
</feature>
<feature type="region of interest" description="NMPbind" evidence="26">
    <location>
        <begin position="38"/>
        <end position="67"/>
    </location>
</feature>
<evidence type="ECO:0000256" key="11">
    <source>
        <dbReference type="ARBA" id="ARBA00023180"/>
    </source>
</evidence>
<dbReference type="InterPro" id="IPR058899">
    <property type="entry name" value="TGFBR3/Endoglin-like_N"/>
</dbReference>
<feature type="binding site" evidence="26">
    <location>
        <position position="132"/>
    </location>
    <ligand>
        <name>ATP</name>
        <dbReference type="ChEBI" id="CHEBI:30616"/>
    </ligand>
</feature>
<evidence type="ECO:0000256" key="19">
    <source>
        <dbReference type="ARBA" id="ARBA00047439"/>
    </source>
</evidence>
<dbReference type="EC" id="2.7.4.6" evidence="26"/>
<dbReference type="InterPro" id="IPR033690">
    <property type="entry name" value="Adenylat_kinase_CS"/>
</dbReference>
<comment type="catalytic activity">
    <reaction evidence="18">
        <text>UDP + ATP = UTP + ADP</text>
        <dbReference type="Rhea" id="RHEA:25098"/>
        <dbReference type="ChEBI" id="CHEBI:30616"/>
        <dbReference type="ChEBI" id="CHEBI:46398"/>
        <dbReference type="ChEBI" id="CHEBI:58223"/>
        <dbReference type="ChEBI" id="CHEBI:456216"/>
        <dbReference type="EC" id="2.7.4.6"/>
    </reaction>
</comment>
<evidence type="ECO:0000256" key="4">
    <source>
        <dbReference type="ARBA" id="ARBA00004496"/>
    </source>
</evidence>
<accession>A0AAE0PVJ7</accession>
<comment type="catalytic activity">
    <reaction evidence="13">
        <text>dCDP + GTP = dCTP + GDP</text>
        <dbReference type="Rhea" id="RHEA:79875"/>
        <dbReference type="ChEBI" id="CHEBI:37565"/>
        <dbReference type="ChEBI" id="CHEBI:58189"/>
        <dbReference type="ChEBI" id="CHEBI:58593"/>
        <dbReference type="ChEBI" id="CHEBI:61481"/>
    </reaction>
</comment>
<evidence type="ECO:0000256" key="20">
    <source>
        <dbReference type="ARBA" id="ARBA00047801"/>
    </source>
</evidence>
<dbReference type="GO" id="GO:0004017">
    <property type="term" value="F:AMP kinase activity"/>
    <property type="evidence" value="ECO:0007669"/>
    <property type="project" value="UniProtKB-UniRule"/>
</dbReference>
<evidence type="ECO:0000256" key="17">
    <source>
        <dbReference type="ARBA" id="ARBA00045177"/>
    </source>
</evidence>
<comment type="subcellular location">
    <subcellularLocation>
        <location evidence="4 26">Cytoplasm</location>
    </subcellularLocation>
</comment>
<evidence type="ECO:0000256" key="13">
    <source>
        <dbReference type="ARBA" id="ARBA00045094"/>
    </source>
</evidence>
<dbReference type="InterPro" id="IPR000850">
    <property type="entry name" value="Adenylat/UMP-CMP_kin"/>
</dbReference>
<dbReference type="EC" id="2.7.4.3" evidence="26"/>
<feature type="domain" description="TGFBR3/Endoglin-like N-terminal" evidence="29">
    <location>
        <begin position="308"/>
        <end position="450"/>
    </location>
</feature>
<feature type="transmembrane region" description="Helical" evidence="28">
    <location>
        <begin position="707"/>
        <end position="728"/>
    </location>
</feature>
<evidence type="ECO:0000256" key="7">
    <source>
        <dbReference type="ARBA" id="ARBA00022679"/>
    </source>
</evidence>
<evidence type="ECO:0000256" key="3">
    <source>
        <dbReference type="ARBA" id="ARBA00000937"/>
    </source>
</evidence>
<evidence type="ECO:0000256" key="1">
    <source>
        <dbReference type="ARBA" id="ARBA00000082"/>
    </source>
</evidence>
<feature type="compositionally biased region" description="Low complexity" evidence="27">
    <location>
        <begin position="760"/>
        <end position="788"/>
    </location>
</feature>
<dbReference type="Pfam" id="PF26060">
    <property type="entry name" value="TGFBR3_N"/>
    <property type="match status" value="1"/>
</dbReference>